<feature type="signal peptide" evidence="4">
    <location>
        <begin position="1"/>
        <end position="21"/>
    </location>
</feature>
<name>A0A4R3KXQ7_9SPHI</name>
<dbReference type="GO" id="GO:0004784">
    <property type="term" value="F:superoxide dismutase activity"/>
    <property type="evidence" value="ECO:0007669"/>
    <property type="project" value="UniProtKB-EC"/>
</dbReference>
<comment type="function">
    <text evidence="2">Destroys radicals which are normally produced within the cells and which are toxic to biological systems.</text>
</comment>
<dbReference type="PROSITE" id="PS51257">
    <property type="entry name" value="PROKAR_LIPOPROTEIN"/>
    <property type="match status" value="1"/>
</dbReference>
<dbReference type="AlphaFoldDB" id="A0A4R3KXQ7"/>
<feature type="region of interest" description="Disordered" evidence="3">
    <location>
        <begin position="23"/>
        <end position="46"/>
    </location>
</feature>
<dbReference type="Proteomes" id="UP000295807">
    <property type="component" value="Unassembled WGS sequence"/>
</dbReference>
<comment type="cofactor">
    <cofactor evidence="2">
        <name>Zn(2+)</name>
        <dbReference type="ChEBI" id="CHEBI:29105"/>
    </cofactor>
    <text evidence="2">Binds 1 zinc ion per subunit.</text>
</comment>
<comment type="caution">
    <text evidence="6">The sequence shown here is derived from an EMBL/GenBank/DDBJ whole genome shotgun (WGS) entry which is preliminary data.</text>
</comment>
<dbReference type="InterPro" id="IPR036423">
    <property type="entry name" value="SOD-like_Cu/Zn_dom_sf"/>
</dbReference>
<keyword evidence="2" id="KW-0479">Metal-binding</keyword>
<comment type="similarity">
    <text evidence="1 2">Belongs to the Cu-Zn superoxide dismutase family.</text>
</comment>
<dbReference type="InterPro" id="IPR001424">
    <property type="entry name" value="SOD_Cu_Zn_dom"/>
</dbReference>
<dbReference type="PANTHER" id="PTHR10003">
    <property type="entry name" value="SUPEROXIDE DISMUTASE CU-ZN -RELATED"/>
    <property type="match status" value="1"/>
</dbReference>
<dbReference type="PROSITE" id="PS00087">
    <property type="entry name" value="SOD_CU_ZN_1"/>
    <property type="match status" value="1"/>
</dbReference>
<gene>
    <name evidence="6" type="ORF">EDD80_101458</name>
</gene>
<evidence type="ECO:0000256" key="3">
    <source>
        <dbReference type="SAM" id="MobiDB-lite"/>
    </source>
</evidence>
<evidence type="ECO:0000256" key="2">
    <source>
        <dbReference type="RuleBase" id="RU000393"/>
    </source>
</evidence>
<accession>A0A4R3KXQ7</accession>
<proteinExistence type="inferred from homology"/>
<dbReference type="EMBL" id="SMAD01000001">
    <property type="protein sequence ID" value="TCS90258.1"/>
    <property type="molecule type" value="Genomic_DNA"/>
</dbReference>
<reference evidence="6 7" key="1">
    <citation type="submission" date="2019-03" db="EMBL/GenBank/DDBJ databases">
        <title>Genomic Encyclopedia of Type Strains, Phase IV (KMG-IV): sequencing the most valuable type-strain genomes for metagenomic binning, comparative biology and taxonomic classification.</title>
        <authorList>
            <person name="Goeker M."/>
        </authorList>
    </citation>
    <scope>NUCLEOTIDE SEQUENCE [LARGE SCALE GENOMIC DNA]</scope>
    <source>
        <strain evidence="6 7">DSM 21100</strain>
    </source>
</reference>
<dbReference type="InterPro" id="IPR024134">
    <property type="entry name" value="SOD_Cu/Zn_/chaperone"/>
</dbReference>
<protein>
    <recommendedName>
        <fullName evidence="2">Superoxide dismutase [Cu-Zn]</fullName>
        <ecNumber evidence="2">1.15.1.1</ecNumber>
    </recommendedName>
</protein>
<dbReference type="RefSeq" id="WP_132127701.1">
    <property type="nucleotide sequence ID" value="NZ_CP042432.1"/>
</dbReference>
<feature type="compositionally biased region" description="Low complexity" evidence="3">
    <location>
        <begin position="26"/>
        <end position="37"/>
    </location>
</feature>
<comment type="cofactor">
    <cofactor evidence="2">
        <name>Cu cation</name>
        <dbReference type="ChEBI" id="CHEBI:23378"/>
    </cofactor>
    <text evidence="2">Binds 1 copper ion per subunit.</text>
</comment>
<evidence type="ECO:0000256" key="4">
    <source>
        <dbReference type="SAM" id="SignalP"/>
    </source>
</evidence>
<dbReference type="OrthoDB" id="9792957at2"/>
<evidence type="ECO:0000256" key="1">
    <source>
        <dbReference type="ARBA" id="ARBA00010457"/>
    </source>
</evidence>
<dbReference type="EC" id="1.15.1.1" evidence="2"/>
<evidence type="ECO:0000313" key="6">
    <source>
        <dbReference type="EMBL" id="TCS90258.1"/>
    </source>
</evidence>
<dbReference type="PROSITE" id="PS00332">
    <property type="entry name" value="SOD_CU_ZN_2"/>
    <property type="match status" value="1"/>
</dbReference>
<feature type="domain" description="Superoxide dismutase copper/zinc binding" evidence="5">
    <location>
        <begin position="64"/>
        <end position="195"/>
    </location>
</feature>
<keyword evidence="2" id="KW-0560">Oxidoreductase</keyword>
<dbReference type="GO" id="GO:0005507">
    <property type="term" value="F:copper ion binding"/>
    <property type="evidence" value="ECO:0007669"/>
    <property type="project" value="InterPro"/>
</dbReference>
<keyword evidence="2" id="KW-0862">Zinc</keyword>
<dbReference type="InterPro" id="IPR018152">
    <property type="entry name" value="SOD_Cu/Zn_BS"/>
</dbReference>
<evidence type="ECO:0000259" key="5">
    <source>
        <dbReference type="Pfam" id="PF00080"/>
    </source>
</evidence>
<keyword evidence="2" id="KW-0186">Copper</keyword>
<comment type="catalytic activity">
    <reaction evidence="2">
        <text>2 superoxide + 2 H(+) = H2O2 + O2</text>
        <dbReference type="Rhea" id="RHEA:20696"/>
        <dbReference type="ChEBI" id="CHEBI:15378"/>
        <dbReference type="ChEBI" id="CHEBI:15379"/>
        <dbReference type="ChEBI" id="CHEBI:16240"/>
        <dbReference type="ChEBI" id="CHEBI:18421"/>
        <dbReference type="EC" id="1.15.1.1"/>
    </reaction>
</comment>
<keyword evidence="7" id="KW-1185">Reference proteome</keyword>
<dbReference type="Gene3D" id="2.60.40.200">
    <property type="entry name" value="Superoxide dismutase, copper/zinc binding domain"/>
    <property type="match status" value="1"/>
</dbReference>
<keyword evidence="4" id="KW-0732">Signal</keyword>
<dbReference type="SUPFAM" id="SSF49329">
    <property type="entry name" value="Cu,Zn superoxide dismutase-like"/>
    <property type="match status" value="1"/>
</dbReference>
<evidence type="ECO:0000313" key="7">
    <source>
        <dbReference type="Proteomes" id="UP000295807"/>
    </source>
</evidence>
<dbReference type="Pfam" id="PF00080">
    <property type="entry name" value="Sod_Cu"/>
    <property type="match status" value="1"/>
</dbReference>
<feature type="chain" id="PRO_5020606177" description="Superoxide dismutase [Cu-Zn]" evidence="4">
    <location>
        <begin position="22"/>
        <end position="198"/>
    </location>
</feature>
<organism evidence="6 7">
    <name type="scientific">Anseongella ginsenosidimutans</name>
    <dbReference type="NCBI Taxonomy" id="496056"/>
    <lineage>
        <taxon>Bacteria</taxon>
        <taxon>Pseudomonadati</taxon>
        <taxon>Bacteroidota</taxon>
        <taxon>Sphingobacteriia</taxon>
        <taxon>Sphingobacteriales</taxon>
        <taxon>Sphingobacteriaceae</taxon>
        <taxon>Anseongella</taxon>
    </lineage>
</organism>
<sequence>MKANSLSLFAFSAMLAVSFSACNNPSSQSGSESGDTSATEEPMATESAVKTAVANISPLGENGISGTVTFTEENGEIKMVADITSPGNGTHAIHIHENGDCSSEDGSSAGGHWNPTNEDHGKWGEAPFHRGDIGNIEVGEDGKGTLELTTDLWCLDCTDTTKNIVGHAIIVHEMHDDFHSQPSGNAGGRKGCAVIEMQ</sequence>